<dbReference type="EMBL" id="WEAY01000004">
    <property type="protein sequence ID" value="KAB6838605.1"/>
    <property type="molecule type" value="Genomic_DNA"/>
</dbReference>
<reference evidence="5 6" key="1">
    <citation type="journal article" date="2019" name="Nat. Med.">
        <title>A library of human gut bacterial isolates paired with longitudinal multiomics data enables mechanistic microbiome research.</title>
        <authorList>
            <person name="Poyet M."/>
            <person name="Groussin M."/>
            <person name="Gibbons S.M."/>
            <person name="Avila-Pacheco J."/>
            <person name="Jiang X."/>
            <person name="Kearney S.M."/>
            <person name="Perrotta A.R."/>
            <person name="Berdy B."/>
            <person name="Zhao S."/>
            <person name="Lieberman T.D."/>
            <person name="Swanson P.K."/>
            <person name="Smith M."/>
            <person name="Roesemann S."/>
            <person name="Alexander J.E."/>
            <person name="Rich S.A."/>
            <person name="Livny J."/>
            <person name="Vlamakis H."/>
            <person name="Clish C."/>
            <person name="Bullock K."/>
            <person name="Deik A."/>
            <person name="Scott J."/>
            <person name="Pierce K.A."/>
            <person name="Xavier R.J."/>
            <person name="Alm E.J."/>
        </authorList>
    </citation>
    <scope>NUCLEOTIDE SEQUENCE [LARGE SCALE GENOMIC DNA]</scope>
    <source>
        <strain evidence="4 5">BIOML-A166</strain>
        <strain evidence="3 6">BIOML-A320</strain>
    </source>
</reference>
<evidence type="ECO:0000313" key="5">
    <source>
        <dbReference type="Proteomes" id="UP000461165"/>
    </source>
</evidence>
<keyword evidence="2" id="KW-0472">Membrane</keyword>
<sequence>MCENNENTVVPDDADEDIPFPGGPSSEDVSEGDGNRRKTVENVPKTQGIDPEKQHNWWIENLKNIAALGIVAFCLITIAVFAILQFVWHGNGDVDSLSKASDVFKLIATTALGFLFGRNSK</sequence>
<evidence type="ECO:0000256" key="1">
    <source>
        <dbReference type="SAM" id="MobiDB-lite"/>
    </source>
</evidence>
<dbReference type="AlphaFoldDB" id="A0A6A2SH70"/>
<keyword evidence="2" id="KW-0812">Transmembrane</keyword>
<dbReference type="Proteomes" id="UP000478746">
    <property type="component" value="Unassembled WGS sequence"/>
</dbReference>
<gene>
    <name evidence="4" type="ORF">GBC97_02665</name>
    <name evidence="3" type="ORF">GBK08_02760</name>
</gene>
<evidence type="ECO:0000256" key="2">
    <source>
        <dbReference type="SAM" id="Phobius"/>
    </source>
</evidence>
<dbReference type="EMBL" id="WDVF01000004">
    <property type="protein sequence ID" value="KAB7136762.1"/>
    <property type="molecule type" value="Genomic_DNA"/>
</dbReference>
<evidence type="ECO:0000313" key="6">
    <source>
        <dbReference type="Proteomes" id="UP000478746"/>
    </source>
</evidence>
<protein>
    <submittedName>
        <fullName evidence="4">Uncharacterized protein</fullName>
    </submittedName>
</protein>
<comment type="caution">
    <text evidence="4">The sequence shown here is derived from an EMBL/GenBank/DDBJ whole genome shotgun (WGS) entry which is preliminary data.</text>
</comment>
<evidence type="ECO:0000313" key="3">
    <source>
        <dbReference type="EMBL" id="KAB6838605.1"/>
    </source>
</evidence>
<keyword evidence="2" id="KW-1133">Transmembrane helix</keyword>
<name>A0A6A2SH70_BIFLN</name>
<feature type="transmembrane region" description="Helical" evidence="2">
    <location>
        <begin position="65"/>
        <end position="88"/>
    </location>
</feature>
<organism evidence="4 5">
    <name type="scientific">Bifidobacterium longum</name>
    <dbReference type="NCBI Taxonomy" id="216816"/>
    <lineage>
        <taxon>Bacteria</taxon>
        <taxon>Bacillati</taxon>
        <taxon>Actinomycetota</taxon>
        <taxon>Actinomycetes</taxon>
        <taxon>Bifidobacteriales</taxon>
        <taxon>Bifidobacteriaceae</taxon>
        <taxon>Bifidobacterium</taxon>
    </lineage>
</organism>
<proteinExistence type="predicted"/>
<dbReference type="Proteomes" id="UP000461165">
    <property type="component" value="Unassembled WGS sequence"/>
</dbReference>
<feature type="region of interest" description="Disordered" evidence="1">
    <location>
        <begin position="1"/>
        <end position="50"/>
    </location>
</feature>
<evidence type="ECO:0000313" key="4">
    <source>
        <dbReference type="EMBL" id="KAB7136762.1"/>
    </source>
</evidence>
<accession>A0A6A2SH70</accession>